<dbReference type="Pfam" id="PF13424">
    <property type="entry name" value="TPR_12"/>
    <property type="match status" value="2"/>
</dbReference>
<feature type="repeat" description="TPR" evidence="3">
    <location>
        <begin position="435"/>
        <end position="468"/>
    </location>
</feature>
<dbReference type="SUPFAM" id="SSF81901">
    <property type="entry name" value="HCP-like"/>
    <property type="match status" value="1"/>
</dbReference>
<evidence type="ECO:0000259" key="4">
    <source>
        <dbReference type="Pfam" id="PF03496"/>
    </source>
</evidence>
<dbReference type="Gene3D" id="1.25.40.10">
    <property type="entry name" value="Tetratricopeptide repeat domain"/>
    <property type="match status" value="2"/>
</dbReference>
<dbReference type="SUPFAM" id="SSF56399">
    <property type="entry name" value="ADP-ribosylation"/>
    <property type="match status" value="1"/>
</dbReference>
<dbReference type="Pfam" id="PF13374">
    <property type="entry name" value="TPR_10"/>
    <property type="match status" value="2"/>
</dbReference>
<feature type="domain" description="ADP ribosyltransferase" evidence="4">
    <location>
        <begin position="210"/>
        <end position="355"/>
    </location>
</feature>
<dbReference type="Proteomes" id="UP000663887">
    <property type="component" value="Unassembled WGS sequence"/>
</dbReference>
<dbReference type="PANTHER" id="PTHR45641:SF1">
    <property type="entry name" value="AAA+ ATPASE DOMAIN-CONTAINING PROTEIN"/>
    <property type="match status" value="1"/>
</dbReference>
<dbReference type="PROSITE" id="PS51996">
    <property type="entry name" value="TR_MART"/>
    <property type="match status" value="1"/>
</dbReference>
<keyword evidence="1" id="KW-0677">Repeat</keyword>
<organism evidence="5 6">
    <name type="scientific">Rotaria magnacalcarata</name>
    <dbReference type="NCBI Taxonomy" id="392030"/>
    <lineage>
        <taxon>Eukaryota</taxon>
        <taxon>Metazoa</taxon>
        <taxon>Spiralia</taxon>
        <taxon>Gnathifera</taxon>
        <taxon>Rotifera</taxon>
        <taxon>Eurotatoria</taxon>
        <taxon>Bdelloidea</taxon>
        <taxon>Philodinida</taxon>
        <taxon>Philodinidae</taxon>
        <taxon>Rotaria</taxon>
    </lineage>
</organism>
<dbReference type="PROSITE" id="PS50005">
    <property type="entry name" value="TPR"/>
    <property type="match status" value="6"/>
</dbReference>
<protein>
    <recommendedName>
        <fullName evidence="4">ADP ribosyltransferase domain-containing protein</fullName>
    </recommendedName>
</protein>
<feature type="repeat" description="TPR" evidence="3">
    <location>
        <begin position="397"/>
        <end position="430"/>
    </location>
</feature>
<evidence type="ECO:0000313" key="5">
    <source>
        <dbReference type="EMBL" id="CAF2016562.1"/>
    </source>
</evidence>
<dbReference type="EMBL" id="CAJNRG010000715">
    <property type="protein sequence ID" value="CAF2016562.1"/>
    <property type="molecule type" value="Genomic_DNA"/>
</dbReference>
<dbReference type="Pfam" id="PF03496">
    <property type="entry name" value="ADPrib_exo_Tox"/>
    <property type="match status" value="1"/>
</dbReference>
<dbReference type="AlphaFoldDB" id="A0A816MKX0"/>
<evidence type="ECO:0000256" key="2">
    <source>
        <dbReference type="ARBA" id="ARBA00022803"/>
    </source>
</evidence>
<dbReference type="InterPro" id="IPR003540">
    <property type="entry name" value="ADP-ribosyltransferase"/>
</dbReference>
<evidence type="ECO:0000256" key="3">
    <source>
        <dbReference type="PROSITE-ProRule" id="PRU00339"/>
    </source>
</evidence>
<gene>
    <name evidence="5" type="ORF">XDN619_LOCUS4058</name>
</gene>
<dbReference type="InterPro" id="IPR019734">
    <property type="entry name" value="TPR_rpt"/>
</dbReference>
<accession>A0A816MKX0</accession>
<sequence length="659" mass="77513">MTKCNEDNLDTFSLIWLDAEVSSEKNLNIQQQLRVTINHLKTFEDRDECLQYVQQTPKYNRLALIVNDQWGREVVPSIHQLQQVSLIYVYYRDKMKTEKWTKKFTKVKIYDDQLDDLIYQVKSDHRRQMKIEEKLSMNIFTVSDDPGQSTTKLNGHFIHQQLLIDVFLRMKSSELDRHQVVLLCMNEYDVDNIQLSILFEFKHDYSPERALFWYTKESFLYRTLNKVLRVQNIEAMFQLRSLICDIHRQLMEHQCDHQIRVYRGQRMSPNELECLKKSIRQFISFNSFLSTSFDQQQASMFLEDYNYSDGLLPVLFEIDADPRVVTNKPFANLSSLSEFEGESEVLFMIGSIFHLIDIRHCDMRMWIVRMELCGDDKHDMKQLLTHMKKQHRGGDGETDLFSFAILLRRMGKFDLAEKYFHRLLKELPSNHHCLADVYHNIGLLADHKGDYDTSIQWYQKSLERKIRIRPSDYVGIGNTHNCIGTAYGKKGDHNRALASFNKALSLFDEGHYEDHPHIATYYNNIGIIYQEQNKYLEALAAYEKSLCIKQKRLPPNHPDLGTSFHNIGAVHDSLGHNDLALEHYDRALAIRIKSLPSQHIDIASTYENMGLVHEKKREFERALIYFQKAVTIYRQTLSGRHHLVVKVEQNIKRVSGKVN</sequence>
<proteinExistence type="predicted"/>
<keyword evidence="2 3" id="KW-0802">TPR repeat</keyword>
<feature type="repeat" description="TPR" evidence="3">
    <location>
        <begin position="561"/>
        <end position="594"/>
    </location>
</feature>
<comment type="caution">
    <text evidence="5">The sequence shown here is derived from an EMBL/GenBank/DDBJ whole genome shotgun (WGS) entry which is preliminary data.</text>
</comment>
<evidence type="ECO:0000256" key="1">
    <source>
        <dbReference type="ARBA" id="ARBA00022737"/>
    </source>
</evidence>
<dbReference type="InterPro" id="IPR011990">
    <property type="entry name" value="TPR-like_helical_dom_sf"/>
</dbReference>
<dbReference type="GO" id="GO:0005576">
    <property type="term" value="C:extracellular region"/>
    <property type="evidence" value="ECO:0007669"/>
    <property type="project" value="InterPro"/>
</dbReference>
<dbReference type="SMART" id="SM00028">
    <property type="entry name" value="TPR"/>
    <property type="match status" value="6"/>
</dbReference>
<reference evidence="5" key="1">
    <citation type="submission" date="2021-02" db="EMBL/GenBank/DDBJ databases">
        <authorList>
            <person name="Nowell W R."/>
        </authorList>
    </citation>
    <scope>NUCLEOTIDE SEQUENCE</scope>
</reference>
<dbReference type="PANTHER" id="PTHR45641">
    <property type="entry name" value="TETRATRICOPEPTIDE REPEAT PROTEIN (AFU_ORTHOLOGUE AFUA_6G03870)"/>
    <property type="match status" value="1"/>
</dbReference>
<evidence type="ECO:0000313" key="6">
    <source>
        <dbReference type="Proteomes" id="UP000663887"/>
    </source>
</evidence>
<feature type="repeat" description="TPR" evidence="3">
    <location>
        <begin position="477"/>
        <end position="510"/>
    </location>
</feature>
<dbReference type="Gene3D" id="3.90.176.10">
    <property type="entry name" value="Toxin ADP-ribosyltransferase, Chain A, domain 1"/>
    <property type="match status" value="1"/>
</dbReference>
<feature type="repeat" description="TPR" evidence="3">
    <location>
        <begin position="519"/>
        <end position="552"/>
    </location>
</feature>
<name>A0A816MKX0_9BILA</name>
<feature type="repeat" description="TPR" evidence="3">
    <location>
        <begin position="603"/>
        <end position="636"/>
    </location>
</feature>